<dbReference type="PaxDb" id="4097-A0A1S3YVE4"/>
<dbReference type="OrthoDB" id="1937804at2759"/>
<accession>A0A1S3YVE4</accession>
<dbReference type="STRING" id="4097.A0A1S3YVE4"/>
<dbReference type="Pfam" id="PF10536">
    <property type="entry name" value="PMD"/>
    <property type="match status" value="1"/>
</dbReference>
<dbReference type="InterPro" id="IPR044824">
    <property type="entry name" value="MAIN-like"/>
</dbReference>
<proteinExistence type="predicted"/>
<protein>
    <submittedName>
        <fullName evidence="2">Serine/threonine-protein phosphatase 7 long form homolog</fullName>
    </submittedName>
</protein>
<gene>
    <name evidence="2" type="primary">LOC107780112</name>
</gene>
<dbReference type="RefSeq" id="XP_016456124.1">
    <property type="nucleotide sequence ID" value="XM_016600638.1"/>
</dbReference>
<organism evidence="2">
    <name type="scientific">Nicotiana tabacum</name>
    <name type="common">Common tobacco</name>
    <dbReference type="NCBI Taxonomy" id="4097"/>
    <lineage>
        <taxon>Eukaryota</taxon>
        <taxon>Viridiplantae</taxon>
        <taxon>Streptophyta</taxon>
        <taxon>Embryophyta</taxon>
        <taxon>Tracheophyta</taxon>
        <taxon>Spermatophyta</taxon>
        <taxon>Magnoliopsida</taxon>
        <taxon>eudicotyledons</taxon>
        <taxon>Gunneridae</taxon>
        <taxon>Pentapetalae</taxon>
        <taxon>asterids</taxon>
        <taxon>lamiids</taxon>
        <taxon>Solanales</taxon>
        <taxon>Solanaceae</taxon>
        <taxon>Nicotianoideae</taxon>
        <taxon>Nicotianeae</taxon>
        <taxon>Nicotiana</taxon>
    </lineage>
</organism>
<dbReference type="PANTHER" id="PTHR46033">
    <property type="entry name" value="PROTEIN MAIN-LIKE 2"/>
    <property type="match status" value="1"/>
</dbReference>
<sequence length="232" mass="26808">MSQTFHSKRIDDLWEFIRDHSLHPRTVRRLERTGFYRIIEIGRLQFDWLLITAMIERWRPETHTFHLPIGETTITLEDVEVIFGLPIDACGADCLSGASRLQLSPIRQHLLALHVEINDDSSEEDIERQMRLLLLMMFGDILFPNTSENLVSLRFLHHLEQLDELPTYIWGGTVLAYLYRQMCRSSMGTTIGLHQFHQLGLKMLQHAGDGVAVMHGFGRRVADLAADTLRYA</sequence>
<evidence type="ECO:0000259" key="1">
    <source>
        <dbReference type="Pfam" id="PF10536"/>
    </source>
</evidence>
<dbReference type="OMA" id="QEFHKSE"/>
<feature type="domain" description="Aminotransferase-like plant mobile" evidence="1">
    <location>
        <begin position="34"/>
        <end position="192"/>
    </location>
</feature>
<dbReference type="InterPro" id="IPR019557">
    <property type="entry name" value="AminoTfrase-like_pln_mobile"/>
</dbReference>
<name>A0A1S3YVE4_TOBAC</name>
<evidence type="ECO:0000313" key="2">
    <source>
        <dbReference type="RefSeq" id="XP_016456124.1"/>
    </source>
</evidence>
<dbReference type="KEGG" id="nta:107780112"/>
<reference evidence="2" key="1">
    <citation type="submission" date="2025-08" db="UniProtKB">
        <authorList>
            <consortium name="RefSeq"/>
        </authorList>
    </citation>
    <scope>IDENTIFICATION</scope>
</reference>
<dbReference type="PANTHER" id="PTHR46033:SF8">
    <property type="entry name" value="PROTEIN MAINTENANCE OF MERISTEMS-LIKE"/>
    <property type="match status" value="1"/>
</dbReference>
<dbReference type="AlphaFoldDB" id="A0A1S3YVE4"/>
<dbReference type="GO" id="GO:0010073">
    <property type="term" value="P:meristem maintenance"/>
    <property type="evidence" value="ECO:0007669"/>
    <property type="project" value="InterPro"/>
</dbReference>